<dbReference type="SUPFAM" id="SSF53448">
    <property type="entry name" value="Nucleotide-diphospho-sugar transferases"/>
    <property type="match status" value="1"/>
</dbReference>
<feature type="non-terminal residue" evidence="2">
    <location>
        <position position="73"/>
    </location>
</feature>
<sequence length="73" mass="7572">MHPGRSTRLGARRGHHGPVDVAALLLTGGRSRRMGRDKAALVVGGRTLAQRTADLLRRAGLGGPLLELGPGVS</sequence>
<name>A0ABW9QZR7_9ACTN</name>
<proteinExistence type="predicted"/>
<keyword evidence="3" id="KW-1185">Reference proteome</keyword>
<evidence type="ECO:0000313" key="3">
    <source>
        <dbReference type="Proteomes" id="UP000437736"/>
    </source>
</evidence>
<feature type="domain" description="MobA-like NTP transferase" evidence="1">
    <location>
        <begin position="23"/>
        <end position="61"/>
    </location>
</feature>
<accession>A0ABW9QZR7</accession>
<protein>
    <submittedName>
        <fullName evidence="2">NTP transferase domain-containing protein</fullName>
    </submittedName>
</protein>
<dbReference type="InterPro" id="IPR029044">
    <property type="entry name" value="Nucleotide-diphossugar_trans"/>
</dbReference>
<dbReference type="EMBL" id="WJHE01001498">
    <property type="protein sequence ID" value="MST35182.1"/>
    <property type="molecule type" value="Genomic_DNA"/>
</dbReference>
<dbReference type="GO" id="GO:0016740">
    <property type="term" value="F:transferase activity"/>
    <property type="evidence" value="ECO:0007669"/>
    <property type="project" value="UniProtKB-KW"/>
</dbReference>
<gene>
    <name evidence="2" type="ORF">GHK86_20920</name>
</gene>
<organism evidence="2 3">
    <name type="scientific">Acidiferrimicrobium australe</name>
    <dbReference type="NCBI Taxonomy" id="2664430"/>
    <lineage>
        <taxon>Bacteria</taxon>
        <taxon>Bacillati</taxon>
        <taxon>Actinomycetota</taxon>
        <taxon>Acidimicrobiia</taxon>
        <taxon>Acidimicrobiales</taxon>
        <taxon>Acidimicrobiaceae</taxon>
        <taxon>Acidiferrimicrobium</taxon>
    </lineage>
</organism>
<reference evidence="2 3" key="1">
    <citation type="submission" date="2019-11" db="EMBL/GenBank/DDBJ databases">
        <title>Acidiferrimicrobium australis gen. nov., sp. nov., an acidophilic and obligately heterotrophic, member of the Actinobacteria that catalyses dissimilatory oxido- reduction of iron isolated from metal-rich acidic water in Chile.</title>
        <authorList>
            <person name="Gonzalez D."/>
            <person name="Huber K."/>
            <person name="Hedrich S."/>
            <person name="Rojas-Villalobos C."/>
            <person name="Quatrini R."/>
            <person name="Dinamarca M.A."/>
            <person name="Schwarz A."/>
            <person name="Canales C."/>
            <person name="Nancucheo I."/>
        </authorList>
    </citation>
    <scope>NUCLEOTIDE SEQUENCE [LARGE SCALE GENOMIC DNA]</scope>
    <source>
        <strain evidence="2 3">USS-CCA1</strain>
    </source>
</reference>
<keyword evidence="2" id="KW-0808">Transferase</keyword>
<dbReference type="Pfam" id="PF12804">
    <property type="entry name" value="NTP_transf_3"/>
    <property type="match status" value="1"/>
</dbReference>
<comment type="caution">
    <text evidence="2">The sequence shown here is derived from an EMBL/GenBank/DDBJ whole genome shotgun (WGS) entry which is preliminary data.</text>
</comment>
<evidence type="ECO:0000313" key="2">
    <source>
        <dbReference type="EMBL" id="MST35182.1"/>
    </source>
</evidence>
<dbReference type="Proteomes" id="UP000437736">
    <property type="component" value="Unassembled WGS sequence"/>
</dbReference>
<dbReference type="Gene3D" id="3.90.550.10">
    <property type="entry name" value="Spore Coat Polysaccharide Biosynthesis Protein SpsA, Chain A"/>
    <property type="match status" value="1"/>
</dbReference>
<dbReference type="InterPro" id="IPR025877">
    <property type="entry name" value="MobA-like_NTP_Trfase"/>
</dbReference>
<evidence type="ECO:0000259" key="1">
    <source>
        <dbReference type="Pfam" id="PF12804"/>
    </source>
</evidence>